<dbReference type="InterPro" id="IPR036055">
    <property type="entry name" value="LDL_receptor-like_sf"/>
</dbReference>
<dbReference type="Proteomes" id="UP000507470">
    <property type="component" value="Unassembled WGS sequence"/>
</dbReference>
<keyword evidence="4" id="KW-1185">Reference proteome</keyword>
<dbReference type="InterPro" id="IPR002172">
    <property type="entry name" value="LDrepeatLR_classA_rpt"/>
</dbReference>
<sequence>MKKTQKVTQIGKVERLNHRKCPNGQVKCRNNIECIHEPFICNGVMGCTDRSDEDEEFCKDYKCLDHQVKCRDNIECISKSSLCDIHIDCYDDSDEDEEFCKAYPCKDHWKKCEDNVQCLHITKFCDGAFHCSDGSDEVSETKAKSLAKPLQARCIILRQPYSHMIKFRDFEVENEVLH</sequence>
<evidence type="ECO:0000256" key="1">
    <source>
        <dbReference type="ARBA" id="ARBA00023157"/>
    </source>
</evidence>
<proteinExistence type="predicted"/>
<dbReference type="InterPro" id="IPR051221">
    <property type="entry name" value="LDLR-related"/>
</dbReference>
<dbReference type="Pfam" id="PF00057">
    <property type="entry name" value="Ldl_recept_a"/>
    <property type="match status" value="2"/>
</dbReference>
<reference evidence="3 4" key="1">
    <citation type="submission" date="2020-06" db="EMBL/GenBank/DDBJ databases">
        <authorList>
            <person name="Li R."/>
            <person name="Bekaert M."/>
        </authorList>
    </citation>
    <scope>NUCLEOTIDE SEQUENCE [LARGE SCALE GENOMIC DNA]</scope>
    <source>
        <strain evidence="4">wild</strain>
    </source>
</reference>
<dbReference type="AlphaFoldDB" id="A0A6J8A3N1"/>
<dbReference type="PRINTS" id="PR00261">
    <property type="entry name" value="LDLRECEPTOR"/>
</dbReference>
<comment type="caution">
    <text evidence="2">Lacks conserved residue(s) required for the propagation of feature annotation.</text>
</comment>
<dbReference type="Gene3D" id="4.10.400.10">
    <property type="entry name" value="Low-density Lipoprotein Receptor"/>
    <property type="match status" value="3"/>
</dbReference>
<dbReference type="PANTHER" id="PTHR22722">
    <property type="entry name" value="LOW-DENSITY LIPOPROTEIN RECEPTOR-RELATED PROTEIN 2-RELATED"/>
    <property type="match status" value="1"/>
</dbReference>
<evidence type="ECO:0000313" key="4">
    <source>
        <dbReference type="Proteomes" id="UP000507470"/>
    </source>
</evidence>
<dbReference type="PROSITE" id="PS50068">
    <property type="entry name" value="LDLRA_2"/>
    <property type="match status" value="3"/>
</dbReference>
<evidence type="ECO:0000256" key="2">
    <source>
        <dbReference type="PROSITE-ProRule" id="PRU00124"/>
    </source>
</evidence>
<dbReference type="SUPFAM" id="SSF57424">
    <property type="entry name" value="LDL receptor-like module"/>
    <property type="match status" value="3"/>
</dbReference>
<protein>
    <submittedName>
        <fullName evidence="3">LRP2</fullName>
    </submittedName>
</protein>
<organism evidence="3 4">
    <name type="scientific">Mytilus coruscus</name>
    <name type="common">Sea mussel</name>
    <dbReference type="NCBI Taxonomy" id="42192"/>
    <lineage>
        <taxon>Eukaryota</taxon>
        <taxon>Metazoa</taxon>
        <taxon>Spiralia</taxon>
        <taxon>Lophotrochozoa</taxon>
        <taxon>Mollusca</taxon>
        <taxon>Bivalvia</taxon>
        <taxon>Autobranchia</taxon>
        <taxon>Pteriomorphia</taxon>
        <taxon>Mytilida</taxon>
        <taxon>Mytiloidea</taxon>
        <taxon>Mytilidae</taxon>
        <taxon>Mytilinae</taxon>
        <taxon>Mytilus</taxon>
    </lineage>
</organism>
<dbReference type="GO" id="GO:0005886">
    <property type="term" value="C:plasma membrane"/>
    <property type="evidence" value="ECO:0007669"/>
    <property type="project" value="TreeGrafter"/>
</dbReference>
<dbReference type="GO" id="GO:0043235">
    <property type="term" value="C:receptor complex"/>
    <property type="evidence" value="ECO:0007669"/>
    <property type="project" value="TreeGrafter"/>
</dbReference>
<dbReference type="OrthoDB" id="6161656at2759"/>
<evidence type="ECO:0000313" key="3">
    <source>
        <dbReference type="EMBL" id="CAC5360880.1"/>
    </source>
</evidence>
<dbReference type="EMBL" id="CACVKT020000573">
    <property type="protein sequence ID" value="CAC5360880.1"/>
    <property type="molecule type" value="Genomic_DNA"/>
</dbReference>
<name>A0A6J8A3N1_MYTCO</name>
<keyword evidence="1" id="KW-1015">Disulfide bond</keyword>
<dbReference type="SMART" id="SM00192">
    <property type="entry name" value="LDLa"/>
    <property type="match status" value="3"/>
</dbReference>
<accession>A0A6J8A3N1</accession>
<gene>
    <name evidence="3" type="ORF">MCOR_3201</name>
</gene>